<sequence>MERRFLTKGPSSQTSKQVGETVAQNATPTARESRQPSKSVETSHTEKRMRCGSQPRSESAPALPDRKQTPENLLTEE</sequence>
<accession>A0AAV2DTP8</accession>
<organism evidence="2 3">
    <name type="scientific">Linum trigynum</name>
    <dbReference type="NCBI Taxonomy" id="586398"/>
    <lineage>
        <taxon>Eukaryota</taxon>
        <taxon>Viridiplantae</taxon>
        <taxon>Streptophyta</taxon>
        <taxon>Embryophyta</taxon>
        <taxon>Tracheophyta</taxon>
        <taxon>Spermatophyta</taxon>
        <taxon>Magnoliopsida</taxon>
        <taxon>eudicotyledons</taxon>
        <taxon>Gunneridae</taxon>
        <taxon>Pentapetalae</taxon>
        <taxon>rosids</taxon>
        <taxon>fabids</taxon>
        <taxon>Malpighiales</taxon>
        <taxon>Linaceae</taxon>
        <taxon>Linum</taxon>
    </lineage>
</organism>
<dbReference type="Proteomes" id="UP001497516">
    <property type="component" value="Chromosome 3"/>
</dbReference>
<gene>
    <name evidence="2" type="ORF">LTRI10_LOCUS18687</name>
</gene>
<feature type="region of interest" description="Disordered" evidence="1">
    <location>
        <begin position="1"/>
        <end position="77"/>
    </location>
</feature>
<evidence type="ECO:0000313" key="3">
    <source>
        <dbReference type="Proteomes" id="UP001497516"/>
    </source>
</evidence>
<feature type="compositionally biased region" description="Polar residues" evidence="1">
    <location>
        <begin position="9"/>
        <end position="30"/>
    </location>
</feature>
<proteinExistence type="predicted"/>
<keyword evidence="3" id="KW-1185">Reference proteome</keyword>
<feature type="compositionally biased region" description="Basic and acidic residues" evidence="1">
    <location>
        <begin position="31"/>
        <end position="49"/>
    </location>
</feature>
<reference evidence="2 3" key="1">
    <citation type="submission" date="2024-04" db="EMBL/GenBank/DDBJ databases">
        <authorList>
            <person name="Fracassetti M."/>
        </authorList>
    </citation>
    <scope>NUCLEOTIDE SEQUENCE [LARGE SCALE GENOMIC DNA]</scope>
</reference>
<protein>
    <submittedName>
        <fullName evidence="2">Uncharacterized protein</fullName>
    </submittedName>
</protein>
<evidence type="ECO:0000313" key="2">
    <source>
        <dbReference type="EMBL" id="CAL1377001.1"/>
    </source>
</evidence>
<name>A0AAV2DTP8_9ROSI</name>
<dbReference type="EMBL" id="OZ034816">
    <property type="protein sequence ID" value="CAL1377001.1"/>
    <property type="molecule type" value="Genomic_DNA"/>
</dbReference>
<dbReference type="AlphaFoldDB" id="A0AAV2DTP8"/>
<evidence type="ECO:0000256" key="1">
    <source>
        <dbReference type="SAM" id="MobiDB-lite"/>
    </source>
</evidence>